<proteinExistence type="predicted"/>
<reference evidence="3" key="1">
    <citation type="journal article" date="2019" name="Int. J. Syst. Evol. Microbiol.">
        <title>The Global Catalogue of Microorganisms (GCM) 10K type strain sequencing project: providing services to taxonomists for standard genome sequencing and annotation.</title>
        <authorList>
            <consortium name="The Broad Institute Genomics Platform"/>
            <consortium name="The Broad Institute Genome Sequencing Center for Infectious Disease"/>
            <person name="Wu L."/>
            <person name="Ma J."/>
        </authorList>
    </citation>
    <scope>NUCLEOTIDE SEQUENCE [LARGE SCALE GENOMIC DNA]</scope>
    <source>
        <strain evidence="3">CGMCC 1.8860</strain>
    </source>
</reference>
<evidence type="ECO:0000259" key="1">
    <source>
        <dbReference type="Pfam" id="PF13460"/>
    </source>
</evidence>
<protein>
    <submittedName>
        <fullName evidence="2">NAD-dependent dehydratase</fullName>
    </submittedName>
</protein>
<dbReference type="PANTHER" id="PTHR12126">
    <property type="entry name" value="NADH-UBIQUINONE OXIDOREDUCTASE 39 KDA SUBUNIT-RELATED"/>
    <property type="match status" value="1"/>
</dbReference>
<keyword evidence="3" id="KW-1185">Reference proteome</keyword>
<dbReference type="Pfam" id="PF13460">
    <property type="entry name" value="NAD_binding_10"/>
    <property type="match status" value="1"/>
</dbReference>
<evidence type="ECO:0000313" key="2">
    <source>
        <dbReference type="EMBL" id="GGP27777.1"/>
    </source>
</evidence>
<dbReference type="EMBL" id="BMLY01000007">
    <property type="protein sequence ID" value="GGP27777.1"/>
    <property type="molecule type" value="Genomic_DNA"/>
</dbReference>
<comment type="caution">
    <text evidence="2">The sequence shown here is derived from an EMBL/GenBank/DDBJ whole genome shotgun (WGS) entry which is preliminary data.</text>
</comment>
<sequence>MTLQAIRPRVLLIGGSGFIGRALTARLCRDGYEVTVPARDRERARARLLTLPGVTVVQADLFDGATLDGLVPEQGVVINLVGILQGTQKQFEHAHVTLTQRILAACERHDVQRYLHMSALGAEPNGPSMYLRSKGQAEELVAQSPVAWTIFRPSVVFGAEDRFLNLFAQLQRIAPMVPLACARARFQPVWVQDVVEAFVAALQHRDWIRQRFDLVGPKVYSLAELVHYAGRISGHSRAVIPLPGWAGQLQATLMALMPNPPMSRDNLKSMQIDNVSSQPFAPVRLGFEPTALESVAPAWLSPQARKGRYAAWRSGARHKR</sequence>
<organism evidence="2 3">
    <name type="scientific">Silvimonas amylolytica</name>
    <dbReference type="NCBI Taxonomy" id="449663"/>
    <lineage>
        <taxon>Bacteria</taxon>
        <taxon>Pseudomonadati</taxon>
        <taxon>Pseudomonadota</taxon>
        <taxon>Betaproteobacteria</taxon>
        <taxon>Neisseriales</taxon>
        <taxon>Chitinibacteraceae</taxon>
        <taxon>Silvimonas</taxon>
    </lineage>
</organism>
<accession>A0ABQ2PQ71</accession>
<dbReference type="Gene3D" id="3.40.50.720">
    <property type="entry name" value="NAD(P)-binding Rossmann-like Domain"/>
    <property type="match status" value="1"/>
</dbReference>
<dbReference type="Proteomes" id="UP000621859">
    <property type="component" value="Unassembled WGS sequence"/>
</dbReference>
<feature type="domain" description="NAD(P)-binding" evidence="1">
    <location>
        <begin position="14"/>
        <end position="155"/>
    </location>
</feature>
<gene>
    <name evidence="2" type="ORF">GCM10010971_35960</name>
</gene>
<dbReference type="CDD" id="cd05271">
    <property type="entry name" value="NDUFA9_like_SDR_a"/>
    <property type="match status" value="1"/>
</dbReference>
<dbReference type="InterPro" id="IPR016040">
    <property type="entry name" value="NAD(P)-bd_dom"/>
</dbReference>
<dbReference type="PANTHER" id="PTHR12126:SF11">
    <property type="entry name" value="NADH DEHYDROGENASE [UBIQUINONE] 1 ALPHA SUBCOMPLEX SUBUNIT 9, MITOCHONDRIAL"/>
    <property type="match status" value="1"/>
</dbReference>
<dbReference type="InterPro" id="IPR036291">
    <property type="entry name" value="NAD(P)-bd_dom_sf"/>
</dbReference>
<name>A0ABQ2PQ71_9NEIS</name>
<dbReference type="SUPFAM" id="SSF51735">
    <property type="entry name" value="NAD(P)-binding Rossmann-fold domains"/>
    <property type="match status" value="1"/>
</dbReference>
<evidence type="ECO:0000313" key="3">
    <source>
        <dbReference type="Proteomes" id="UP000621859"/>
    </source>
</evidence>
<dbReference type="InterPro" id="IPR051207">
    <property type="entry name" value="ComplexI_NDUFA9_subunit"/>
</dbReference>
<dbReference type="RefSeq" id="WP_188697292.1">
    <property type="nucleotide sequence ID" value="NZ_BMLY01000007.1"/>
</dbReference>